<evidence type="ECO:0000256" key="2">
    <source>
        <dbReference type="PIRSR" id="PIRSR613078-2"/>
    </source>
</evidence>
<dbReference type="Pfam" id="PF00300">
    <property type="entry name" value="His_Phos_1"/>
    <property type="match status" value="1"/>
</dbReference>
<feature type="active site" description="Tele-phosphohistidine intermediate" evidence="1">
    <location>
        <position position="13"/>
    </location>
</feature>
<protein>
    <submittedName>
        <fullName evidence="3">700_t:CDS:1</fullName>
    </submittedName>
</protein>
<dbReference type="InterPro" id="IPR013078">
    <property type="entry name" value="His_Pase_superF_clade-1"/>
</dbReference>
<dbReference type="PIRSF" id="PIRSF000709">
    <property type="entry name" value="6PFK_2-Ptase"/>
    <property type="match status" value="1"/>
</dbReference>
<dbReference type="PANTHER" id="PTHR48100:SF15">
    <property type="entry name" value="SEDOHEPTULOSE 1,7-BISPHOSPHATASE"/>
    <property type="match status" value="1"/>
</dbReference>
<evidence type="ECO:0000313" key="4">
    <source>
        <dbReference type="Proteomes" id="UP000789831"/>
    </source>
</evidence>
<evidence type="ECO:0000256" key="1">
    <source>
        <dbReference type="PIRSR" id="PIRSR613078-1"/>
    </source>
</evidence>
<dbReference type="GO" id="GO:0016791">
    <property type="term" value="F:phosphatase activity"/>
    <property type="evidence" value="ECO:0007669"/>
    <property type="project" value="TreeGrafter"/>
</dbReference>
<dbReference type="InterPro" id="IPR029033">
    <property type="entry name" value="His_PPase_superfam"/>
</dbReference>
<keyword evidence="4" id="KW-1185">Reference proteome</keyword>
<gene>
    <name evidence="3" type="ORF">AGERDE_LOCUS8220</name>
</gene>
<accession>A0A9N9BZ35</accession>
<dbReference type="SUPFAM" id="SSF53254">
    <property type="entry name" value="Phosphoglycerate mutase-like"/>
    <property type="match status" value="1"/>
</dbReference>
<dbReference type="PANTHER" id="PTHR48100">
    <property type="entry name" value="BROAD-SPECIFICITY PHOSPHATASE YOR283W-RELATED"/>
    <property type="match status" value="1"/>
</dbReference>
<evidence type="ECO:0000313" key="3">
    <source>
        <dbReference type="EMBL" id="CAG8582999.1"/>
    </source>
</evidence>
<proteinExistence type="predicted"/>
<dbReference type="OrthoDB" id="4818801at2759"/>
<dbReference type="Proteomes" id="UP000789831">
    <property type="component" value="Unassembled WGS sequence"/>
</dbReference>
<organism evidence="3 4">
    <name type="scientific">Ambispora gerdemannii</name>
    <dbReference type="NCBI Taxonomy" id="144530"/>
    <lineage>
        <taxon>Eukaryota</taxon>
        <taxon>Fungi</taxon>
        <taxon>Fungi incertae sedis</taxon>
        <taxon>Mucoromycota</taxon>
        <taxon>Glomeromycotina</taxon>
        <taxon>Glomeromycetes</taxon>
        <taxon>Archaeosporales</taxon>
        <taxon>Ambisporaceae</taxon>
        <taxon>Ambispora</taxon>
    </lineage>
</organism>
<dbReference type="EMBL" id="CAJVPL010001683">
    <property type="protein sequence ID" value="CAG8582999.1"/>
    <property type="molecule type" value="Genomic_DNA"/>
</dbReference>
<dbReference type="SMART" id="SM00855">
    <property type="entry name" value="PGAM"/>
    <property type="match status" value="1"/>
</dbReference>
<dbReference type="CDD" id="cd07067">
    <property type="entry name" value="HP_PGM_like"/>
    <property type="match status" value="1"/>
</dbReference>
<feature type="binding site" evidence="2">
    <location>
        <position position="71"/>
    </location>
    <ligand>
        <name>substrate</name>
    </ligand>
</feature>
<sequence length="197" mass="22510">MGPRLPVVCLVRHGETEWSKNGRHTSITEVELTSHGRTQARDLSRFVFENPCQDFIDPTNITQIYVSPRRRAQQTLELVTLPNKSAIPTITEPNLTEWDYGDYEGITTHEIHSNTYAFWDLWRDGCPNGETIEHVSNRCDRVIAKLHMEHNPTGPGGDILVVGHSHLLRVLVMRWLNLPASHGRHVVLDTAFKCTWI</sequence>
<name>A0A9N9BZ35_9GLOM</name>
<reference evidence="3" key="1">
    <citation type="submission" date="2021-06" db="EMBL/GenBank/DDBJ databases">
        <authorList>
            <person name="Kallberg Y."/>
            <person name="Tangrot J."/>
            <person name="Rosling A."/>
        </authorList>
    </citation>
    <scope>NUCLEOTIDE SEQUENCE</scope>
    <source>
        <strain evidence="3">MT106</strain>
    </source>
</reference>
<feature type="binding site" evidence="2">
    <location>
        <begin position="97"/>
        <end position="100"/>
    </location>
    <ligand>
        <name>substrate</name>
    </ligand>
</feature>
<dbReference type="AlphaFoldDB" id="A0A9N9BZ35"/>
<dbReference type="InterPro" id="IPR050275">
    <property type="entry name" value="PGM_Phosphatase"/>
</dbReference>
<feature type="active site" description="Proton donor/acceptor" evidence="1">
    <location>
        <position position="97"/>
    </location>
</feature>
<dbReference type="Gene3D" id="3.40.50.1240">
    <property type="entry name" value="Phosphoglycerate mutase-like"/>
    <property type="match status" value="1"/>
</dbReference>
<comment type="caution">
    <text evidence="3">The sequence shown here is derived from an EMBL/GenBank/DDBJ whole genome shotgun (WGS) entry which is preliminary data.</text>
</comment>